<dbReference type="EMBL" id="FVGW01000004">
    <property type="protein sequence ID" value="SKM10300.1"/>
    <property type="molecule type" value="Genomic_DNA"/>
</dbReference>
<proteinExistence type="predicted"/>
<protein>
    <submittedName>
        <fullName evidence="1">Uncharacterized protein</fullName>
    </submittedName>
</protein>
<dbReference type="Pfam" id="PF22014">
    <property type="entry name" value="DUF6932"/>
    <property type="match status" value="1"/>
</dbReference>
<evidence type="ECO:0000313" key="1">
    <source>
        <dbReference type="EMBL" id="SKM10300.1"/>
    </source>
</evidence>
<dbReference type="InterPro" id="IPR053860">
    <property type="entry name" value="DUF6932"/>
</dbReference>
<gene>
    <name evidence="1" type="ORF">SAMEA2259716_02642</name>
</gene>
<dbReference type="AlphaFoldDB" id="A0A1U1DST3"/>
<reference evidence="1 2" key="1">
    <citation type="submission" date="2016-11" db="EMBL/GenBank/DDBJ databases">
        <authorList>
            <consortium name="Pathogen Informatics"/>
        </authorList>
    </citation>
    <scope>NUCLEOTIDE SEQUENCE [LARGE SCALE GENOMIC DNA]</scope>
    <source>
        <strain evidence="1 2">911</strain>
    </source>
</reference>
<organism evidence="1 2">
    <name type="scientific">Mycobacteroides abscessus subsp. massiliense</name>
    <dbReference type="NCBI Taxonomy" id="1962118"/>
    <lineage>
        <taxon>Bacteria</taxon>
        <taxon>Bacillati</taxon>
        <taxon>Actinomycetota</taxon>
        <taxon>Actinomycetes</taxon>
        <taxon>Mycobacteriales</taxon>
        <taxon>Mycobacteriaceae</taxon>
        <taxon>Mycobacteroides</taxon>
        <taxon>Mycobacteroides abscessus</taxon>
    </lineage>
</organism>
<name>A0A1U1DST3_9MYCO</name>
<dbReference type="Proteomes" id="UP000190074">
    <property type="component" value="Unassembled WGS sequence"/>
</dbReference>
<evidence type="ECO:0000313" key="2">
    <source>
        <dbReference type="Proteomes" id="UP000190074"/>
    </source>
</evidence>
<accession>A0A1U1DST3</accession>
<sequence length="182" mass="20424">MIPELSSEHGLLPAGRYGATRDEIHARFVHGRGDRRTQLWNHWELATNLLGQHVPINAAWLHGTFLSDAAQPQPVQCLYWVEDLELGKARLDSVSGPLLRAFAMPGEVRRIVGVQVDTQLVPWHCQPDPQDPDDYYAPYLQRRGMVDDLLQRVAAGPVGAARTRIDALPRRGYLEVIVDGYS</sequence>